<evidence type="ECO:0000313" key="1">
    <source>
        <dbReference type="EMBL" id="CAG8683648.1"/>
    </source>
</evidence>
<name>A0A9N9HKD7_FUNMO</name>
<gene>
    <name evidence="1" type="ORF">FMOSSE_LOCUS13022</name>
</gene>
<evidence type="ECO:0000313" key="2">
    <source>
        <dbReference type="Proteomes" id="UP000789375"/>
    </source>
</evidence>
<protein>
    <submittedName>
        <fullName evidence="1">8450_t:CDS:1</fullName>
    </submittedName>
</protein>
<comment type="caution">
    <text evidence="1">The sequence shown here is derived from an EMBL/GenBank/DDBJ whole genome shotgun (WGS) entry which is preliminary data.</text>
</comment>
<dbReference type="Proteomes" id="UP000789375">
    <property type="component" value="Unassembled WGS sequence"/>
</dbReference>
<dbReference type="EMBL" id="CAJVPP010007004">
    <property type="protein sequence ID" value="CAG8683648.1"/>
    <property type="molecule type" value="Genomic_DNA"/>
</dbReference>
<accession>A0A9N9HKD7</accession>
<dbReference type="SUPFAM" id="SSF56112">
    <property type="entry name" value="Protein kinase-like (PK-like)"/>
    <property type="match status" value="1"/>
</dbReference>
<sequence length="135" mass="16072">MSDNLEKSNSYIDWLEKSIAEENVVRANWKNPDRFFALKSFNNDMITLKEVVNEIKLQKRVDFHPNILRFCGITREETECWKYENDERPKIQKVVLILKAIISLERGEIMNVNLIEEEIDSSIKDNYSFKSNKER</sequence>
<dbReference type="AlphaFoldDB" id="A0A9N9HKD7"/>
<keyword evidence="2" id="KW-1185">Reference proteome</keyword>
<dbReference type="InterPro" id="IPR011009">
    <property type="entry name" value="Kinase-like_dom_sf"/>
</dbReference>
<reference evidence="1" key="1">
    <citation type="submission" date="2021-06" db="EMBL/GenBank/DDBJ databases">
        <authorList>
            <person name="Kallberg Y."/>
            <person name="Tangrot J."/>
            <person name="Rosling A."/>
        </authorList>
    </citation>
    <scope>NUCLEOTIDE SEQUENCE</scope>
    <source>
        <strain evidence="1">87-6 pot B 2015</strain>
    </source>
</reference>
<proteinExistence type="predicted"/>
<organism evidence="1 2">
    <name type="scientific">Funneliformis mosseae</name>
    <name type="common">Endomycorrhizal fungus</name>
    <name type="synonym">Glomus mosseae</name>
    <dbReference type="NCBI Taxonomy" id="27381"/>
    <lineage>
        <taxon>Eukaryota</taxon>
        <taxon>Fungi</taxon>
        <taxon>Fungi incertae sedis</taxon>
        <taxon>Mucoromycota</taxon>
        <taxon>Glomeromycotina</taxon>
        <taxon>Glomeromycetes</taxon>
        <taxon>Glomerales</taxon>
        <taxon>Glomeraceae</taxon>
        <taxon>Funneliformis</taxon>
    </lineage>
</organism>
<dbReference type="Gene3D" id="3.30.200.20">
    <property type="entry name" value="Phosphorylase Kinase, domain 1"/>
    <property type="match status" value="1"/>
</dbReference>